<dbReference type="GO" id="GO:0016423">
    <property type="term" value="F:tRNA (guanine) methyltransferase activity"/>
    <property type="evidence" value="ECO:0007669"/>
    <property type="project" value="TreeGrafter"/>
</dbReference>
<dbReference type="InterPro" id="IPR004114">
    <property type="entry name" value="THUMP_dom"/>
</dbReference>
<evidence type="ECO:0000313" key="10">
    <source>
        <dbReference type="Ensembl" id="ENSCCRP00000055036.2"/>
    </source>
</evidence>
<dbReference type="GeneTree" id="ENSGT00530000063557"/>
<feature type="domain" description="THUMP" evidence="9">
    <location>
        <begin position="124"/>
        <end position="221"/>
    </location>
</feature>
<feature type="region of interest" description="Disordered" evidence="8">
    <location>
        <begin position="130"/>
        <end position="155"/>
    </location>
</feature>
<evidence type="ECO:0000256" key="4">
    <source>
        <dbReference type="ARBA" id="ARBA00022603"/>
    </source>
</evidence>
<dbReference type="InterPro" id="IPR029063">
    <property type="entry name" value="SAM-dependent_MTases_sf"/>
</dbReference>
<protein>
    <submittedName>
        <fullName evidence="10">THUMP domain containing 3</fullName>
    </submittedName>
</protein>
<evidence type="ECO:0000256" key="2">
    <source>
        <dbReference type="ARBA" id="ARBA00008361"/>
    </source>
</evidence>
<dbReference type="InterPro" id="IPR000241">
    <property type="entry name" value="RlmKL-like_Mtase"/>
</dbReference>
<dbReference type="AlphaFoldDB" id="A0A8C1D188"/>
<dbReference type="Pfam" id="PF01170">
    <property type="entry name" value="UPF0020"/>
    <property type="match status" value="1"/>
</dbReference>
<evidence type="ECO:0000256" key="7">
    <source>
        <dbReference type="PROSITE-ProRule" id="PRU00529"/>
    </source>
</evidence>
<dbReference type="SMART" id="SM00981">
    <property type="entry name" value="THUMP"/>
    <property type="match status" value="1"/>
</dbReference>
<dbReference type="CDD" id="cd11715">
    <property type="entry name" value="THUMP_AdoMetMT"/>
    <property type="match status" value="1"/>
</dbReference>
<keyword evidence="3" id="KW-0963">Cytoplasm</keyword>
<dbReference type="PANTHER" id="PTHR14911:SF13">
    <property type="entry name" value="TRNA (GUANINE(6)-N2)-METHYLTRANSFERASE THUMP3"/>
    <property type="match status" value="1"/>
</dbReference>
<accession>A0A8C1D188</accession>
<feature type="region of interest" description="Disordered" evidence="8">
    <location>
        <begin position="85"/>
        <end position="116"/>
    </location>
</feature>
<evidence type="ECO:0000256" key="3">
    <source>
        <dbReference type="ARBA" id="ARBA00022490"/>
    </source>
</evidence>
<evidence type="ECO:0000259" key="9">
    <source>
        <dbReference type="PROSITE" id="PS51165"/>
    </source>
</evidence>
<keyword evidence="6" id="KW-0819">tRNA processing</keyword>
<dbReference type="PROSITE" id="PS51165">
    <property type="entry name" value="THUMP"/>
    <property type="match status" value="1"/>
</dbReference>
<dbReference type="SUPFAM" id="SSF143437">
    <property type="entry name" value="THUMP domain-like"/>
    <property type="match status" value="1"/>
</dbReference>
<keyword evidence="7" id="KW-0694">RNA-binding</keyword>
<dbReference type="InterPro" id="IPR053943">
    <property type="entry name" value="RlmKL-like_Mtase_CS"/>
</dbReference>
<evidence type="ECO:0000256" key="1">
    <source>
        <dbReference type="ARBA" id="ARBA00004496"/>
    </source>
</evidence>
<evidence type="ECO:0000313" key="11">
    <source>
        <dbReference type="Proteomes" id="UP001108240"/>
    </source>
</evidence>
<feature type="compositionally biased region" description="Basic residues" evidence="8">
    <location>
        <begin position="85"/>
        <end position="94"/>
    </location>
</feature>
<organism evidence="10 11">
    <name type="scientific">Cyprinus carpio carpio</name>
    <dbReference type="NCBI Taxonomy" id="630221"/>
    <lineage>
        <taxon>Eukaryota</taxon>
        <taxon>Metazoa</taxon>
        <taxon>Chordata</taxon>
        <taxon>Craniata</taxon>
        <taxon>Vertebrata</taxon>
        <taxon>Euteleostomi</taxon>
        <taxon>Actinopterygii</taxon>
        <taxon>Neopterygii</taxon>
        <taxon>Teleostei</taxon>
        <taxon>Ostariophysi</taxon>
        <taxon>Cypriniformes</taxon>
        <taxon>Cyprinidae</taxon>
        <taxon>Cyprininae</taxon>
        <taxon>Cyprinus</taxon>
    </lineage>
</organism>
<feature type="compositionally biased region" description="Polar residues" evidence="8">
    <location>
        <begin position="133"/>
        <end position="142"/>
    </location>
</feature>
<dbReference type="FunFam" id="3.40.50.150:FF:000073">
    <property type="entry name" value="THUMP domain containing 3"/>
    <property type="match status" value="1"/>
</dbReference>
<sequence length="448" mass="50085">MQELDQTVTIGATVPTGFEHTAAEEVLEKLEATARVSKNRGRIYFDITTDKLLKEEMQIDWQELANKLPWTNALEVWKLNNSIKKKKGRRKRTNPTKSDQCGNVDAKSTDTVPSDPEELCEDLEALEVKGNQRDVSSQPENYSETEKHSEIQDQESGVTPLKFRVTCNRAGDKHCFASNDAARDFGGAVQEFFQWKADMTKFDVEVLLNIHNNEVVVGIALTVESLHRRNITHFGPTTLRSTLAYGMLRLCKPQVSDVIVDPMCGTGAIPLEGVMEWQNSFFLAGDNNGTAVSRSRSNIKHILKRTHGGSFSGLPLDIVQWDLCNLPMRSSSVDIIITDMPFGKRMGSKKKNWELYPLCLREMARVCKPGTGKAVLLTQDKKCFLKALSQMEGLWWKLHTVWVNVGGLHAGVFVLKRTAVVFGTTPEDVMEPHTATGSQKESMKDGSL</sequence>
<dbReference type="GO" id="GO:0043527">
    <property type="term" value="C:tRNA methyltransferase complex"/>
    <property type="evidence" value="ECO:0007669"/>
    <property type="project" value="UniProtKB-ARBA"/>
</dbReference>
<dbReference type="Pfam" id="PF02926">
    <property type="entry name" value="THUMP"/>
    <property type="match status" value="1"/>
</dbReference>
<reference evidence="10" key="1">
    <citation type="submission" date="2025-08" db="UniProtKB">
        <authorList>
            <consortium name="Ensembl"/>
        </authorList>
    </citation>
    <scope>IDENTIFICATION</scope>
</reference>
<dbReference type="PROSITE" id="PS01261">
    <property type="entry name" value="UPF0020"/>
    <property type="match status" value="1"/>
</dbReference>
<evidence type="ECO:0000256" key="8">
    <source>
        <dbReference type="SAM" id="MobiDB-lite"/>
    </source>
</evidence>
<dbReference type="Gene3D" id="3.30.2130.30">
    <property type="match status" value="1"/>
</dbReference>
<dbReference type="Ensembl" id="ENSCCRT00000059648.2">
    <property type="protein sequence ID" value="ENSCCRP00000055036.2"/>
    <property type="gene ID" value="ENSCCRG00000029436.2"/>
</dbReference>
<name>A0A8C1D188_CYPCA</name>
<keyword evidence="4" id="KW-0489">Methyltransferase</keyword>
<evidence type="ECO:0000256" key="5">
    <source>
        <dbReference type="ARBA" id="ARBA00022679"/>
    </source>
</evidence>
<keyword evidence="11" id="KW-1185">Reference proteome</keyword>
<comment type="similarity">
    <text evidence="2">Belongs to the methyltransferase superfamily.</text>
</comment>
<dbReference type="Gene3D" id="3.40.50.150">
    <property type="entry name" value="Vaccinia Virus protein VP39"/>
    <property type="match status" value="1"/>
</dbReference>
<dbReference type="GO" id="GO:0030488">
    <property type="term" value="P:tRNA methylation"/>
    <property type="evidence" value="ECO:0007669"/>
    <property type="project" value="TreeGrafter"/>
</dbReference>
<reference evidence="10" key="2">
    <citation type="submission" date="2025-09" db="UniProtKB">
        <authorList>
            <consortium name="Ensembl"/>
        </authorList>
    </citation>
    <scope>IDENTIFICATION</scope>
</reference>
<dbReference type="SUPFAM" id="SSF53335">
    <property type="entry name" value="S-adenosyl-L-methionine-dependent methyltransferases"/>
    <property type="match status" value="1"/>
</dbReference>
<dbReference type="GO" id="GO:0003723">
    <property type="term" value="F:RNA binding"/>
    <property type="evidence" value="ECO:0007669"/>
    <property type="project" value="UniProtKB-UniRule"/>
</dbReference>
<dbReference type="Proteomes" id="UP001108240">
    <property type="component" value="Unplaced"/>
</dbReference>
<proteinExistence type="inferred from homology"/>
<evidence type="ECO:0000256" key="6">
    <source>
        <dbReference type="ARBA" id="ARBA00022694"/>
    </source>
</evidence>
<keyword evidence="5" id="KW-0808">Transferase</keyword>
<dbReference type="GO" id="GO:0005737">
    <property type="term" value="C:cytoplasm"/>
    <property type="evidence" value="ECO:0007669"/>
    <property type="project" value="UniProtKB-SubCell"/>
</dbReference>
<dbReference type="PANTHER" id="PTHR14911">
    <property type="entry name" value="THUMP DOMAIN-CONTAINING"/>
    <property type="match status" value="1"/>
</dbReference>
<comment type="subcellular location">
    <subcellularLocation>
        <location evidence="1">Cytoplasm</location>
    </subcellularLocation>
</comment>